<organism evidence="8 9">
    <name type="scientific">Halopelagius fulvigenes</name>
    <dbReference type="NCBI Taxonomy" id="1198324"/>
    <lineage>
        <taxon>Archaea</taxon>
        <taxon>Methanobacteriati</taxon>
        <taxon>Methanobacteriota</taxon>
        <taxon>Stenosarchaea group</taxon>
        <taxon>Halobacteria</taxon>
        <taxon>Halobacteriales</taxon>
        <taxon>Haloferacaceae</taxon>
    </lineage>
</organism>
<proteinExistence type="predicted"/>
<keyword evidence="9" id="KW-1185">Reference proteome</keyword>
<evidence type="ECO:0000256" key="7">
    <source>
        <dbReference type="SAM" id="Phobius"/>
    </source>
</evidence>
<feature type="transmembrane region" description="Helical" evidence="7">
    <location>
        <begin position="228"/>
        <end position="255"/>
    </location>
</feature>
<name>A0ABD5TW38_9EURY</name>
<comment type="caution">
    <text evidence="8">The sequence shown here is derived from an EMBL/GenBank/DDBJ whole genome shotgun (WGS) entry which is preliminary data.</text>
</comment>
<feature type="transmembrane region" description="Helical" evidence="7">
    <location>
        <begin position="30"/>
        <end position="55"/>
    </location>
</feature>
<feature type="compositionally biased region" description="Basic and acidic residues" evidence="6">
    <location>
        <begin position="313"/>
        <end position="333"/>
    </location>
</feature>
<evidence type="ECO:0000256" key="4">
    <source>
        <dbReference type="ARBA" id="ARBA00022989"/>
    </source>
</evidence>
<evidence type="ECO:0000313" key="9">
    <source>
        <dbReference type="Proteomes" id="UP001596408"/>
    </source>
</evidence>
<feature type="transmembrane region" description="Helical" evidence="7">
    <location>
        <begin position="161"/>
        <end position="183"/>
    </location>
</feature>
<dbReference type="PANTHER" id="PTHR30213:SF0">
    <property type="entry name" value="UPF0761 MEMBRANE PROTEIN YIHY"/>
    <property type="match status" value="1"/>
</dbReference>
<evidence type="ECO:0000256" key="5">
    <source>
        <dbReference type="ARBA" id="ARBA00023136"/>
    </source>
</evidence>
<evidence type="ECO:0000256" key="3">
    <source>
        <dbReference type="ARBA" id="ARBA00022692"/>
    </source>
</evidence>
<dbReference type="NCBIfam" id="TIGR00765">
    <property type="entry name" value="yihY_not_rbn"/>
    <property type="match status" value="1"/>
</dbReference>
<comment type="subcellular location">
    <subcellularLocation>
        <location evidence="1">Cell membrane</location>
        <topology evidence="1">Multi-pass membrane protein</topology>
    </subcellularLocation>
</comment>
<keyword evidence="5 7" id="KW-0472">Membrane</keyword>
<evidence type="ECO:0000256" key="2">
    <source>
        <dbReference type="ARBA" id="ARBA00022475"/>
    </source>
</evidence>
<feature type="region of interest" description="Disordered" evidence="6">
    <location>
        <begin position="300"/>
        <end position="362"/>
    </location>
</feature>
<dbReference type="Proteomes" id="UP001596408">
    <property type="component" value="Unassembled WGS sequence"/>
</dbReference>
<evidence type="ECO:0000256" key="6">
    <source>
        <dbReference type="SAM" id="MobiDB-lite"/>
    </source>
</evidence>
<dbReference type="InterPro" id="IPR017039">
    <property type="entry name" value="Virul_fac_BrkB"/>
</dbReference>
<feature type="transmembrane region" description="Helical" evidence="7">
    <location>
        <begin position="195"/>
        <end position="216"/>
    </location>
</feature>
<dbReference type="RefSeq" id="WP_379694176.1">
    <property type="nucleotide sequence ID" value="NZ_JBHSXH010000009.1"/>
</dbReference>
<evidence type="ECO:0000313" key="8">
    <source>
        <dbReference type="EMBL" id="MFC6824786.1"/>
    </source>
</evidence>
<keyword evidence="2" id="KW-1003">Cell membrane</keyword>
<dbReference type="GO" id="GO:0005886">
    <property type="term" value="C:plasma membrane"/>
    <property type="evidence" value="ECO:0007669"/>
    <property type="project" value="UniProtKB-SubCell"/>
</dbReference>
<dbReference type="AlphaFoldDB" id="A0ABD5TW38"/>
<feature type="transmembrane region" description="Helical" evidence="7">
    <location>
        <begin position="132"/>
        <end position="155"/>
    </location>
</feature>
<reference evidence="8 9" key="1">
    <citation type="journal article" date="2019" name="Int. J. Syst. Evol. Microbiol.">
        <title>The Global Catalogue of Microorganisms (GCM) 10K type strain sequencing project: providing services to taxonomists for standard genome sequencing and annotation.</title>
        <authorList>
            <consortium name="The Broad Institute Genomics Platform"/>
            <consortium name="The Broad Institute Genome Sequencing Center for Infectious Disease"/>
            <person name="Wu L."/>
            <person name="Ma J."/>
        </authorList>
    </citation>
    <scope>NUCLEOTIDE SEQUENCE [LARGE SCALE GENOMIC DNA]</scope>
    <source>
        <strain evidence="8 9">YIM 94188</strain>
    </source>
</reference>
<feature type="transmembrane region" description="Helical" evidence="7">
    <location>
        <begin position="75"/>
        <end position="99"/>
    </location>
</feature>
<accession>A0ABD5TW38</accession>
<gene>
    <name evidence="8" type="ORF">ACFQEV_07215</name>
</gene>
<dbReference type="Pfam" id="PF03631">
    <property type="entry name" value="Virul_fac_BrkB"/>
    <property type="match status" value="1"/>
</dbReference>
<dbReference type="PANTHER" id="PTHR30213">
    <property type="entry name" value="INNER MEMBRANE PROTEIN YHJD"/>
    <property type="match status" value="1"/>
</dbReference>
<evidence type="ECO:0000256" key="1">
    <source>
        <dbReference type="ARBA" id="ARBA00004651"/>
    </source>
</evidence>
<protein>
    <submittedName>
        <fullName evidence="8">YihY/virulence factor BrkB family protein</fullName>
    </submittedName>
</protein>
<keyword evidence="3 7" id="KW-0812">Transmembrane</keyword>
<sequence length="362" mass="38562">MVSFGGAKRTGKHIASDFSNKNVTFMAAGIAYNAFVSLVPMLLLLLLIVSTFGGGLEERLVTLAQTSLPGPIADVITSVFSGGSSAAGASAIGLVVLVWGTLKIFRGLDTAFSEIYETEGQNSIVDQLKDGLVVLVALLVAIVATAGASIAFAWLSDQIPYIGVLTPLVLVGGLLIAFLPMYVRFPDANLGWKEALPGAAFAAVGWAALQALFQVYLSFKGGGSEGFFGGVIVVVTWLYFSGMVLLLGAVINSVLTGQSSGRAGGVGTGASGYRTRREEELDPDEFARYLTELREDVTGHYEEMRPTIGGEDDERRPRPRGEVKLIEQSKRDGDDEEWSVAFRWRSPADGSDRERTPAPADD</sequence>
<dbReference type="EMBL" id="JBHSXH010000009">
    <property type="protein sequence ID" value="MFC6824786.1"/>
    <property type="molecule type" value="Genomic_DNA"/>
</dbReference>
<keyword evidence="4 7" id="KW-1133">Transmembrane helix</keyword>